<dbReference type="OrthoDB" id="9781415at2"/>
<dbReference type="EC" id="3.1.3.3" evidence="2"/>
<dbReference type="GO" id="GO:0045820">
    <property type="term" value="P:negative regulation of glycolytic process"/>
    <property type="evidence" value="ECO:0007669"/>
    <property type="project" value="TreeGrafter"/>
</dbReference>
<dbReference type="GO" id="GO:0005829">
    <property type="term" value="C:cytosol"/>
    <property type="evidence" value="ECO:0007669"/>
    <property type="project" value="TreeGrafter"/>
</dbReference>
<keyword evidence="3" id="KW-1185">Reference proteome</keyword>
<sequence length="195" mass="21786">MITLRVPVMSRVLVIRPGATKFDDEQRIKGSLDMPMSDRGVVQANQLAAELADVRFKTIYTAPCESARETAARLAKGRDIRVKVVDVFRNLDHGLWHGKLIEEVRRNQPRVYRTGLESPDDICPPGGETIRAARLRVTKAVRKAAKKSRDEIVAIVAPDPLATIIQSLLNGERLPNLWQSQTDSGNWNLVESEIP</sequence>
<dbReference type="Pfam" id="PF00300">
    <property type="entry name" value="His_Phos_1"/>
    <property type="match status" value="1"/>
</dbReference>
<proteinExistence type="predicted"/>
<organism evidence="2 3">
    <name type="scientific">Novipirellula galeiformis</name>
    <dbReference type="NCBI Taxonomy" id="2528004"/>
    <lineage>
        <taxon>Bacteria</taxon>
        <taxon>Pseudomonadati</taxon>
        <taxon>Planctomycetota</taxon>
        <taxon>Planctomycetia</taxon>
        <taxon>Pirellulales</taxon>
        <taxon>Pirellulaceae</taxon>
        <taxon>Novipirellula</taxon>
    </lineage>
</organism>
<dbReference type="Gene3D" id="3.40.50.1240">
    <property type="entry name" value="Phosphoglycerate mutase-like"/>
    <property type="match status" value="1"/>
</dbReference>
<gene>
    <name evidence="2" type="primary">pspA_2</name>
    <name evidence="2" type="ORF">Pla52o_46110</name>
</gene>
<accession>A0A5C6C7V5</accession>
<keyword evidence="1 2" id="KW-0378">Hydrolase</keyword>
<dbReference type="InterPro" id="IPR029033">
    <property type="entry name" value="His_PPase_superfam"/>
</dbReference>
<dbReference type="InterPro" id="IPR051695">
    <property type="entry name" value="Phosphoglycerate_Mutase"/>
</dbReference>
<dbReference type="SUPFAM" id="SSF53254">
    <property type="entry name" value="Phosphoglycerate mutase-like"/>
    <property type="match status" value="1"/>
</dbReference>
<reference evidence="2 3" key="1">
    <citation type="submission" date="2019-02" db="EMBL/GenBank/DDBJ databases">
        <title>Deep-cultivation of Planctomycetes and their phenomic and genomic characterization uncovers novel biology.</title>
        <authorList>
            <person name="Wiegand S."/>
            <person name="Jogler M."/>
            <person name="Boedeker C."/>
            <person name="Pinto D."/>
            <person name="Vollmers J."/>
            <person name="Rivas-Marin E."/>
            <person name="Kohn T."/>
            <person name="Peeters S.H."/>
            <person name="Heuer A."/>
            <person name="Rast P."/>
            <person name="Oberbeckmann S."/>
            <person name="Bunk B."/>
            <person name="Jeske O."/>
            <person name="Meyerdierks A."/>
            <person name="Storesund J.E."/>
            <person name="Kallscheuer N."/>
            <person name="Luecker S."/>
            <person name="Lage O.M."/>
            <person name="Pohl T."/>
            <person name="Merkel B.J."/>
            <person name="Hornburger P."/>
            <person name="Mueller R.-W."/>
            <person name="Bruemmer F."/>
            <person name="Labrenz M."/>
            <person name="Spormann A.M."/>
            <person name="Op Den Camp H."/>
            <person name="Overmann J."/>
            <person name="Amann R."/>
            <person name="Jetten M.S.M."/>
            <person name="Mascher T."/>
            <person name="Medema M.H."/>
            <person name="Devos D.P."/>
            <person name="Kaster A.-K."/>
            <person name="Ovreas L."/>
            <person name="Rohde M."/>
            <person name="Galperin M.Y."/>
            <person name="Jogler C."/>
        </authorList>
    </citation>
    <scope>NUCLEOTIDE SEQUENCE [LARGE SCALE GENOMIC DNA]</scope>
    <source>
        <strain evidence="2 3">Pla52o</strain>
    </source>
</reference>
<dbReference type="GO" id="GO:0004331">
    <property type="term" value="F:fructose-2,6-bisphosphate 2-phosphatase activity"/>
    <property type="evidence" value="ECO:0007669"/>
    <property type="project" value="TreeGrafter"/>
</dbReference>
<name>A0A5C6C7V5_9BACT</name>
<dbReference type="InterPro" id="IPR013078">
    <property type="entry name" value="His_Pase_superF_clade-1"/>
</dbReference>
<dbReference type="Proteomes" id="UP000316304">
    <property type="component" value="Unassembled WGS sequence"/>
</dbReference>
<dbReference type="PANTHER" id="PTHR46517">
    <property type="entry name" value="FRUCTOSE-2,6-BISPHOSPHATASE TIGAR"/>
    <property type="match status" value="1"/>
</dbReference>
<dbReference type="PANTHER" id="PTHR46517:SF1">
    <property type="entry name" value="FRUCTOSE-2,6-BISPHOSPHATASE TIGAR"/>
    <property type="match status" value="1"/>
</dbReference>
<dbReference type="RefSeq" id="WP_146596641.1">
    <property type="nucleotide sequence ID" value="NZ_SJPT01000009.1"/>
</dbReference>
<evidence type="ECO:0000313" key="2">
    <source>
        <dbReference type="EMBL" id="TWU20097.1"/>
    </source>
</evidence>
<evidence type="ECO:0000256" key="1">
    <source>
        <dbReference type="ARBA" id="ARBA00022801"/>
    </source>
</evidence>
<dbReference type="GO" id="GO:0043456">
    <property type="term" value="P:regulation of pentose-phosphate shunt"/>
    <property type="evidence" value="ECO:0007669"/>
    <property type="project" value="TreeGrafter"/>
</dbReference>
<dbReference type="AlphaFoldDB" id="A0A5C6C7V5"/>
<comment type="caution">
    <text evidence="2">The sequence shown here is derived from an EMBL/GenBank/DDBJ whole genome shotgun (WGS) entry which is preliminary data.</text>
</comment>
<evidence type="ECO:0000313" key="3">
    <source>
        <dbReference type="Proteomes" id="UP000316304"/>
    </source>
</evidence>
<protein>
    <submittedName>
        <fullName evidence="2">Phosphoserine phosphatase 1</fullName>
        <ecNumber evidence="2">3.1.3.3</ecNumber>
    </submittedName>
</protein>
<dbReference type="EMBL" id="SJPT01000009">
    <property type="protein sequence ID" value="TWU20097.1"/>
    <property type="molecule type" value="Genomic_DNA"/>
</dbReference>